<dbReference type="Gene3D" id="1.20.1110.10">
    <property type="entry name" value="Calcium-transporting ATPase, transmembrane domain"/>
    <property type="match status" value="1"/>
</dbReference>
<dbReference type="InterPro" id="IPR036412">
    <property type="entry name" value="HAD-like_sf"/>
</dbReference>
<comment type="subcellular location">
    <subcellularLocation>
        <location evidence="1">Membrane</location>
    </subcellularLocation>
</comment>
<dbReference type="AlphaFoldDB" id="A0A2A6BMG7"/>
<sequence>IILLRQVSRDRGSVRSAPIASTSATWPPRSHRYLKKSVASTLEDKIAAERDRLLVENGEAEADESSKLMEVDEELEQLQVDAKDRLREKQKPAAGRRGTKEQDAFFSAKGRDDDDTEGEYCTFAISGAGFTEPTPNQARTIPVALAGRKYGRFCAWTPFRIARPQRLQYNRTATQPVRSRRSVVWLEEEEEREERRLLSHEESSMHQPELRWTRMIEVLKPAPLSSSTAIDLLQHLIANYELDEKERLTKHDERHKGQECRMRVLVRTQFDGEKEKEKERNPRPDTLIREMVEAVVEEVARDSTNDLTQLRRLCVLQRLTTRVKKEKIKVDEPTPAGGSSDILNESILSVRREMEVEGMDGLAEMRWASCQWFERHGVNAIDTEHFHSLLLRRDNERKEEDRERLTALTSIMRQFMMDFSEAEKMMSADNEITPRDTTMTFTCFVLFDMWNALSCRSATKAIWEIGILWQSSGHLQSVDGHVSVRARSDPIRDGVLSCVAPPQALQNMGEVVAMMGDGVNDAAALKKADIGVAMGNNRAFCLSVSGSLMCQLAVIYWTPLQHIFQTEALSMFDLIFLTALSSTVFIFNEARKWYDRRPTNFVHL</sequence>
<dbReference type="SUPFAM" id="SSF81665">
    <property type="entry name" value="Calcium ATPase, transmembrane domain M"/>
    <property type="match status" value="1"/>
</dbReference>
<evidence type="ECO:0000256" key="3">
    <source>
        <dbReference type="ARBA" id="ARBA00022989"/>
    </source>
</evidence>
<dbReference type="SUPFAM" id="SSF56784">
    <property type="entry name" value="HAD-like"/>
    <property type="match status" value="1"/>
</dbReference>
<dbReference type="Proteomes" id="UP000005239">
    <property type="component" value="Unassembled WGS sequence"/>
</dbReference>
<keyword evidence="7" id="KW-1185">Reference proteome</keyword>
<evidence type="ECO:0000256" key="4">
    <source>
        <dbReference type="ARBA" id="ARBA00023136"/>
    </source>
</evidence>
<dbReference type="InterPro" id="IPR023298">
    <property type="entry name" value="ATPase_P-typ_TM_dom_sf"/>
</dbReference>
<accession>A0A8R1Y804</accession>
<evidence type="ECO:0000313" key="6">
    <source>
        <dbReference type="EnsemblMetazoa" id="PPA05481.1"/>
    </source>
</evidence>
<proteinExistence type="predicted"/>
<dbReference type="OrthoDB" id="3352408at2759"/>
<dbReference type="EnsemblMetazoa" id="PPA05481.1">
    <property type="protein sequence ID" value="PPA05481.1"/>
    <property type="gene ID" value="WBGene00095035"/>
</dbReference>
<dbReference type="Pfam" id="PF00689">
    <property type="entry name" value="Cation_ATPase_C"/>
    <property type="match status" value="1"/>
</dbReference>
<reference evidence="7" key="1">
    <citation type="journal article" date="2008" name="Nat. Genet.">
        <title>The Pristionchus pacificus genome provides a unique perspective on nematode lifestyle and parasitism.</title>
        <authorList>
            <person name="Dieterich C."/>
            <person name="Clifton S.W."/>
            <person name="Schuster L.N."/>
            <person name="Chinwalla A."/>
            <person name="Delehaunty K."/>
            <person name="Dinkelacker I."/>
            <person name="Fulton L."/>
            <person name="Fulton R."/>
            <person name="Godfrey J."/>
            <person name="Minx P."/>
            <person name="Mitreva M."/>
            <person name="Roeseler W."/>
            <person name="Tian H."/>
            <person name="Witte H."/>
            <person name="Yang S.P."/>
            <person name="Wilson R.K."/>
            <person name="Sommer R.J."/>
        </authorList>
    </citation>
    <scope>NUCLEOTIDE SEQUENCE [LARGE SCALE GENOMIC DNA]</scope>
    <source>
        <strain evidence="7">PS312</strain>
    </source>
</reference>
<feature type="region of interest" description="Disordered" evidence="5">
    <location>
        <begin position="81"/>
        <end position="113"/>
    </location>
</feature>
<keyword evidence="4" id="KW-0472">Membrane</keyword>
<dbReference type="GO" id="GO:0005388">
    <property type="term" value="F:P-type calcium transporter activity"/>
    <property type="evidence" value="ECO:0007669"/>
    <property type="project" value="UniProtKB-EC"/>
</dbReference>
<keyword evidence="3" id="KW-1133">Transmembrane helix</keyword>
<name>A0A2A6BMG7_PRIPA</name>
<evidence type="ECO:0000256" key="2">
    <source>
        <dbReference type="ARBA" id="ARBA00022692"/>
    </source>
</evidence>
<organism evidence="6 7">
    <name type="scientific">Pristionchus pacificus</name>
    <name type="common">Parasitic nematode worm</name>
    <dbReference type="NCBI Taxonomy" id="54126"/>
    <lineage>
        <taxon>Eukaryota</taxon>
        <taxon>Metazoa</taxon>
        <taxon>Ecdysozoa</taxon>
        <taxon>Nematoda</taxon>
        <taxon>Chromadorea</taxon>
        <taxon>Rhabditida</taxon>
        <taxon>Rhabditina</taxon>
        <taxon>Diplogasteromorpha</taxon>
        <taxon>Diplogasteroidea</taxon>
        <taxon>Neodiplogasteridae</taxon>
        <taxon>Pristionchus</taxon>
    </lineage>
</organism>
<evidence type="ECO:0000256" key="5">
    <source>
        <dbReference type="SAM" id="MobiDB-lite"/>
    </source>
</evidence>
<reference evidence="6" key="2">
    <citation type="submission" date="2022-06" db="UniProtKB">
        <authorList>
            <consortium name="EnsemblMetazoa"/>
        </authorList>
    </citation>
    <scope>IDENTIFICATION</scope>
    <source>
        <strain evidence="6">PS312</strain>
    </source>
</reference>
<accession>A0A2A6BMG7</accession>
<keyword evidence="2" id="KW-0812">Transmembrane</keyword>
<dbReference type="InterPro" id="IPR006068">
    <property type="entry name" value="ATPase_P-typ_cation-transptr_C"/>
</dbReference>
<dbReference type="GO" id="GO:0016020">
    <property type="term" value="C:membrane"/>
    <property type="evidence" value="ECO:0007669"/>
    <property type="project" value="UniProtKB-SubCell"/>
</dbReference>
<protein>
    <submittedName>
        <fullName evidence="6">Cation_ATPase_C domain-containing protein</fullName>
    </submittedName>
</protein>
<dbReference type="Gene3D" id="3.40.50.1000">
    <property type="entry name" value="HAD superfamily/HAD-like"/>
    <property type="match status" value="1"/>
</dbReference>
<gene>
    <name evidence="6" type="primary">WBGene00095035</name>
</gene>
<feature type="compositionally biased region" description="Basic and acidic residues" evidence="5">
    <location>
        <begin position="81"/>
        <end position="91"/>
    </location>
</feature>
<evidence type="ECO:0000256" key="1">
    <source>
        <dbReference type="ARBA" id="ARBA00004370"/>
    </source>
</evidence>
<evidence type="ECO:0000313" key="7">
    <source>
        <dbReference type="Proteomes" id="UP000005239"/>
    </source>
</evidence>
<dbReference type="InterPro" id="IPR023214">
    <property type="entry name" value="HAD_sf"/>
</dbReference>
<dbReference type="PANTHER" id="PTHR42861">
    <property type="entry name" value="CALCIUM-TRANSPORTING ATPASE"/>
    <property type="match status" value="1"/>
</dbReference>